<keyword evidence="2" id="KW-0472">Membrane</keyword>
<proteinExistence type="predicted"/>
<feature type="compositionally biased region" description="Low complexity" evidence="1">
    <location>
        <begin position="82"/>
        <end position="93"/>
    </location>
</feature>
<evidence type="ECO:0000313" key="4">
    <source>
        <dbReference type="Proteomes" id="UP000237441"/>
    </source>
</evidence>
<dbReference type="OrthoDB" id="3057599at2759"/>
<dbReference type="Proteomes" id="UP000237441">
    <property type="component" value="Unassembled WGS sequence"/>
</dbReference>
<dbReference type="AlphaFoldDB" id="A0A2S7YHJ4"/>
<feature type="transmembrane region" description="Helical" evidence="2">
    <location>
        <begin position="364"/>
        <end position="387"/>
    </location>
</feature>
<feature type="transmembrane region" description="Helical" evidence="2">
    <location>
        <begin position="620"/>
        <end position="641"/>
    </location>
</feature>
<dbReference type="InterPro" id="IPR021840">
    <property type="entry name" value="DUF3433"/>
</dbReference>
<gene>
    <name evidence="3" type="ORF">BB8028_0005g09360</name>
</gene>
<keyword evidence="2" id="KW-0812">Transmembrane</keyword>
<dbReference type="Pfam" id="PF11915">
    <property type="entry name" value="DUF3433"/>
    <property type="match status" value="1"/>
</dbReference>
<dbReference type="EMBL" id="JRHA01000005">
    <property type="protein sequence ID" value="PQK15423.1"/>
    <property type="molecule type" value="Genomic_DNA"/>
</dbReference>
<sequence length="886" mass="98086">MHTNNHACSSCISLFASNWFVCPSGGAPAVECYSLAMNIFINSADNVAAPRPWSSQVPDDNLSDFGGDSDSTVRHRLEQHHNSSSTPSAHSLSPQPTLTRRNIPPPSPLTSSPDLYGPDRSHIFTRLLSRRATQPERTSPGVRFDQTQLPMFAAVGGPAPMSGLKDELALAAGKVTPGVDDAPYIQYALSALTRDRSYDAKAQPHYSPQTASEYFTHLRRTNTVGEVPSRHLPAVSVPDPAYTRHDAPVRPTSARLGAHSPFPAPIHASVPGARDSPALSIPIGDAWDIKDPSSAHWVAVTENMRQSLDPHGRTYPPLTYKPSILRPFSMMILMALCLGMTAALIFCVQYSTHHHGLTPYPGSIYTAQFFLFRILPQLLGAVILIYAQSIVNTSMRILPFASLASEDPQQRYLALFTNLYPKSLLYPQLVGPWQIMLFDLATWLALFSVPLLSASFTCIHKSIGWVWAPVPVVVWILVALYALMILSTAIVMVFWFGKWTGLSWDVRSIGDLLPLLNRSNAISSFDPHNLSGSRHDFQTDLRDRWFDRLGYWRSGDMITGGVWYSIGAVGARGNDAKVLAGIRQESDPKTSMDSDSTAAPGSWRRVHERYLPMCIQSLPLIMYTVLCTLLVVALLLVSFLPQTRIDNGFRPLLAARPGNNAFSAANFLYAFIPSVMGMLVWMLFQSIDMALRRLQPWADLSQLDGATASRSILADYAACLPLQVTWKAARNGHWRVALLSLMAQAFVAIPVLGGGLFMALSREDGQVRMYPSMPVFGMLVAFLLLYVGCLSLAVPRRAQFELPRPVMSIAAIMSLCSARELTQDSAFRSVRSRQDLEGRLGVGRDPREETVWFYGVVAGRDEHRVSVRRMQRYTEKRRVRTVEAMV</sequence>
<dbReference type="PANTHER" id="PTHR37544:SF1">
    <property type="entry name" value="PHOSPHORIBOSYLAMINOIMIDAZOLE-SUCCINOCARBOXAMIDE SYNTHASE"/>
    <property type="match status" value="1"/>
</dbReference>
<evidence type="ECO:0000256" key="2">
    <source>
        <dbReference type="SAM" id="Phobius"/>
    </source>
</evidence>
<feature type="compositionally biased region" description="Basic and acidic residues" evidence="1">
    <location>
        <begin position="71"/>
        <end position="81"/>
    </location>
</feature>
<evidence type="ECO:0000313" key="3">
    <source>
        <dbReference type="EMBL" id="PQK15423.1"/>
    </source>
</evidence>
<feature type="transmembrane region" description="Helical" evidence="2">
    <location>
        <begin position="772"/>
        <end position="794"/>
    </location>
</feature>
<feature type="transmembrane region" description="Helical" evidence="2">
    <location>
        <begin position="331"/>
        <end position="352"/>
    </location>
</feature>
<accession>A0A2S7YHJ4</accession>
<keyword evidence="2" id="KW-1133">Transmembrane helix</keyword>
<name>A0A2S7YHJ4_BEABA</name>
<organism evidence="3 4">
    <name type="scientific">Beauveria bassiana</name>
    <name type="common">White muscardine disease fungus</name>
    <name type="synonym">Tritirachium shiotae</name>
    <dbReference type="NCBI Taxonomy" id="176275"/>
    <lineage>
        <taxon>Eukaryota</taxon>
        <taxon>Fungi</taxon>
        <taxon>Dikarya</taxon>
        <taxon>Ascomycota</taxon>
        <taxon>Pezizomycotina</taxon>
        <taxon>Sordariomycetes</taxon>
        <taxon>Hypocreomycetidae</taxon>
        <taxon>Hypocreales</taxon>
        <taxon>Cordycipitaceae</taxon>
        <taxon>Beauveria</taxon>
    </lineage>
</organism>
<reference evidence="3 4" key="1">
    <citation type="submission" date="2016-07" db="EMBL/GenBank/DDBJ databases">
        <title>Comparative genomics of the entomopathogenic fungus Beauveria bassiana.</title>
        <authorList>
            <person name="Valero Jimenez C.A."/>
            <person name="Zwaan B.J."/>
            <person name="Van Kan J.A."/>
            <person name="Takken W."/>
            <person name="Debets A.J."/>
            <person name="Schoustra S.E."/>
            <person name="Koenraadt C.J."/>
        </authorList>
    </citation>
    <scope>NUCLEOTIDE SEQUENCE [LARGE SCALE GENOMIC DNA]</scope>
    <source>
        <strain evidence="3 4">ARSEF 8028</strain>
    </source>
</reference>
<evidence type="ECO:0000256" key="1">
    <source>
        <dbReference type="SAM" id="MobiDB-lite"/>
    </source>
</evidence>
<evidence type="ECO:0008006" key="5">
    <source>
        <dbReference type="Google" id="ProtNLM"/>
    </source>
</evidence>
<dbReference type="PANTHER" id="PTHR37544">
    <property type="entry name" value="SPRAY-RELATED"/>
    <property type="match status" value="1"/>
</dbReference>
<feature type="region of interest" description="Disordered" evidence="1">
    <location>
        <begin position="51"/>
        <end position="117"/>
    </location>
</feature>
<protein>
    <recommendedName>
        <fullName evidence="5">Phosphoribosylaminoimidazole-succinocarboxamide synthase</fullName>
    </recommendedName>
</protein>
<feature type="transmembrane region" description="Helical" evidence="2">
    <location>
        <begin position="473"/>
        <end position="497"/>
    </location>
</feature>
<comment type="caution">
    <text evidence="3">The sequence shown here is derived from an EMBL/GenBank/DDBJ whole genome shotgun (WGS) entry which is preliminary data.</text>
</comment>
<feature type="transmembrane region" description="Helical" evidence="2">
    <location>
        <begin position="661"/>
        <end position="684"/>
    </location>
</feature>
<feature type="transmembrane region" description="Helical" evidence="2">
    <location>
        <begin position="736"/>
        <end position="760"/>
    </location>
</feature>